<dbReference type="EMBL" id="FQWD01000007">
    <property type="protein sequence ID" value="SHH19659.1"/>
    <property type="molecule type" value="Genomic_DNA"/>
</dbReference>
<name>A0A1M5R111_9ALTE</name>
<dbReference type="Proteomes" id="UP000184520">
    <property type="component" value="Unassembled WGS sequence"/>
</dbReference>
<gene>
    <name evidence="3" type="ORF">SAMN05216361_3990</name>
</gene>
<dbReference type="InterPro" id="IPR025388">
    <property type="entry name" value="Alginate_export_dom"/>
</dbReference>
<evidence type="ECO:0000259" key="2">
    <source>
        <dbReference type="Pfam" id="PF13372"/>
    </source>
</evidence>
<dbReference type="Pfam" id="PF13372">
    <property type="entry name" value="Alginate_exp"/>
    <property type="match status" value="1"/>
</dbReference>
<dbReference type="AlphaFoldDB" id="A0A1M5R111"/>
<protein>
    <submittedName>
        <fullName evidence="3">Alginate export</fullName>
    </submittedName>
</protein>
<feature type="chain" id="PRO_5012635472" evidence="1">
    <location>
        <begin position="28"/>
        <end position="405"/>
    </location>
</feature>
<accession>A0A1M5R111</accession>
<evidence type="ECO:0000313" key="4">
    <source>
        <dbReference type="Proteomes" id="UP000184520"/>
    </source>
</evidence>
<organism evidence="3 4">
    <name type="scientific">Marisediminitalea aggregata</name>
    <dbReference type="NCBI Taxonomy" id="634436"/>
    <lineage>
        <taxon>Bacteria</taxon>
        <taxon>Pseudomonadati</taxon>
        <taxon>Pseudomonadota</taxon>
        <taxon>Gammaproteobacteria</taxon>
        <taxon>Alteromonadales</taxon>
        <taxon>Alteromonadaceae</taxon>
        <taxon>Marisediminitalea</taxon>
    </lineage>
</organism>
<evidence type="ECO:0000256" key="1">
    <source>
        <dbReference type="SAM" id="SignalP"/>
    </source>
</evidence>
<sequence length="405" mass="44245">MNTTLFSTKRAVLSLVIASALSPVASAESLHDAWSDSKASASFRLRYEGASQDNAAKDASALTLRTLLSYESGSYKGFSFKADLEDVTIVMGQGDYTVGPAGYNPGQYSVIADPETTELNQGYLQYKGDGVTVKAGRQIIALDGHRFVGHVGWRQDWQTYDAISVNYQASEKLNAFYAYLTKRNRIFGEAADIDSSDHLLNVSYKSDMGKLTAYAYLLEVDNDTDNSLDTYGVSYSGAYQADSMKWLYSAEFATQSSETAATDYSASYIMLEGGASFSGITAKLGYEVLGSDDGMYGFATPLATLHKFNGWSDQWLGTPGQGLQDLYVSAATKFAGGNWLFVYHDFSADESTSTVDDLGSEINIQYTTKFADKYSFGAKYANYSQGDLASKVDTDKLWVWIGTKF</sequence>
<keyword evidence="4" id="KW-1185">Reference proteome</keyword>
<dbReference type="RefSeq" id="WP_073324938.1">
    <property type="nucleotide sequence ID" value="NZ_FQWD01000007.1"/>
</dbReference>
<feature type="domain" description="Alginate export" evidence="2">
    <location>
        <begin position="112"/>
        <end position="277"/>
    </location>
</feature>
<evidence type="ECO:0000313" key="3">
    <source>
        <dbReference type="EMBL" id="SHH19659.1"/>
    </source>
</evidence>
<keyword evidence="1" id="KW-0732">Signal</keyword>
<dbReference type="OrthoDB" id="9767539at2"/>
<feature type="signal peptide" evidence="1">
    <location>
        <begin position="1"/>
        <end position="27"/>
    </location>
</feature>
<reference evidence="4" key="1">
    <citation type="submission" date="2016-11" db="EMBL/GenBank/DDBJ databases">
        <authorList>
            <person name="Varghese N."/>
            <person name="Submissions S."/>
        </authorList>
    </citation>
    <scope>NUCLEOTIDE SEQUENCE [LARGE SCALE GENOMIC DNA]</scope>
    <source>
        <strain evidence="4">CGMCC 1.8995</strain>
    </source>
</reference>
<dbReference type="InterPro" id="IPR023614">
    <property type="entry name" value="Porin_dom_sf"/>
</dbReference>
<dbReference type="STRING" id="634436.SAMN05216361_3990"/>
<dbReference type="Gene3D" id="2.40.160.10">
    <property type="entry name" value="Porin"/>
    <property type="match status" value="1"/>
</dbReference>
<proteinExistence type="predicted"/>